<evidence type="ECO:0000256" key="4">
    <source>
        <dbReference type="SAM" id="MobiDB-lite"/>
    </source>
</evidence>
<name>A0ABR3WZM6_9PEZI</name>
<evidence type="ECO:0000313" key="5">
    <source>
        <dbReference type="EMBL" id="KAL1869151.1"/>
    </source>
</evidence>
<comment type="caution">
    <text evidence="5">The sequence shown here is derived from an EMBL/GenBank/DDBJ whole genome shotgun (WGS) entry which is preliminary data.</text>
</comment>
<dbReference type="PANTHER" id="PTHR24198:SF165">
    <property type="entry name" value="ANKYRIN REPEAT-CONTAINING PROTEIN-RELATED"/>
    <property type="match status" value="1"/>
</dbReference>
<proteinExistence type="predicted"/>
<dbReference type="SMART" id="SM00248">
    <property type="entry name" value="ANK"/>
    <property type="match status" value="4"/>
</dbReference>
<evidence type="ECO:0008006" key="7">
    <source>
        <dbReference type="Google" id="ProtNLM"/>
    </source>
</evidence>
<dbReference type="PROSITE" id="PS50297">
    <property type="entry name" value="ANK_REP_REGION"/>
    <property type="match status" value="1"/>
</dbReference>
<dbReference type="SUPFAM" id="SSF48403">
    <property type="entry name" value="Ankyrin repeat"/>
    <property type="match status" value="1"/>
</dbReference>
<evidence type="ECO:0000256" key="2">
    <source>
        <dbReference type="ARBA" id="ARBA00023043"/>
    </source>
</evidence>
<evidence type="ECO:0000256" key="3">
    <source>
        <dbReference type="PROSITE-ProRule" id="PRU00023"/>
    </source>
</evidence>
<keyword evidence="2 3" id="KW-0040">ANK repeat</keyword>
<dbReference type="PROSITE" id="PS50088">
    <property type="entry name" value="ANK_REPEAT"/>
    <property type="match status" value="1"/>
</dbReference>
<accession>A0ABR3WZM6</accession>
<dbReference type="Proteomes" id="UP001583177">
    <property type="component" value="Unassembled WGS sequence"/>
</dbReference>
<gene>
    <name evidence="5" type="ORF">Daus18300_005688</name>
</gene>
<dbReference type="Pfam" id="PF00023">
    <property type="entry name" value="Ank"/>
    <property type="match status" value="1"/>
</dbReference>
<dbReference type="InterPro" id="IPR036770">
    <property type="entry name" value="Ankyrin_rpt-contain_sf"/>
</dbReference>
<sequence>MAGGIELVREMLEAGALVNAYTGRAYPGIKMTALQIAAKKCRADVVELLLEAGADINAPGRGLHGRTALQATCEAMEHFYFEPVRATPFEGQRQQLRMIALLLDHGADVNAAPARSGGSTALQAAARLGDLAIAKLLLFRHPMADVNAPPCQQEDPNYAGLRMTRHGAALDLAAGNGRIDMVKLLLNCNALSHRRGETGYDGAIYEAEEQGHLAIADLIRQHARDAVMSDTENPYLSQPARDWREYGELGPDEESEYSAWDTNLIDWGDSEAETDSDDETDLVTSSDINPQDPSDAAHDLDIQNSAQALAHDESPCMAAAHDNNIWEDRGDLSLGHEGDVTAMEHPLYLVQNVCLDAFVGFDVSEDLGVPAAFHLNFDSETRQSTVVQDADSWALQTEGMDGFASIGPFERLIEEVDEDSELLEIGQRRHLLSGKSTL</sequence>
<feature type="region of interest" description="Disordered" evidence="4">
    <location>
        <begin position="268"/>
        <end position="298"/>
    </location>
</feature>
<evidence type="ECO:0000313" key="6">
    <source>
        <dbReference type="Proteomes" id="UP001583177"/>
    </source>
</evidence>
<protein>
    <recommendedName>
        <fullName evidence="7">Ankyrin</fullName>
    </recommendedName>
</protein>
<dbReference type="InterPro" id="IPR002110">
    <property type="entry name" value="Ankyrin_rpt"/>
</dbReference>
<feature type="compositionally biased region" description="Acidic residues" evidence="4">
    <location>
        <begin position="268"/>
        <end position="281"/>
    </location>
</feature>
<feature type="repeat" description="ANK" evidence="3">
    <location>
        <begin position="29"/>
        <end position="61"/>
    </location>
</feature>
<keyword evidence="6" id="KW-1185">Reference proteome</keyword>
<organism evidence="5 6">
    <name type="scientific">Diaporthe australafricana</name>
    <dbReference type="NCBI Taxonomy" id="127596"/>
    <lineage>
        <taxon>Eukaryota</taxon>
        <taxon>Fungi</taxon>
        <taxon>Dikarya</taxon>
        <taxon>Ascomycota</taxon>
        <taxon>Pezizomycotina</taxon>
        <taxon>Sordariomycetes</taxon>
        <taxon>Sordariomycetidae</taxon>
        <taxon>Diaporthales</taxon>
        <taxon>Diaporthaceae</taxon>
        <taxon>Diaporthe</taxon>
    </lineage>
</organism>
<reference evidence="5 6" key="1">
    <citation type="journal article" date="2024" name="IMA Fungus">
        <title>IMA Genome - F19 : A genome assembly and annotation guide to empower mycologists, including annotated draft genome sequences of Ceratocystis pirilliformis, Diaporthe australafricana, Fusarium ophioides, Paecilomyces lecythidis, and Sporothrix stenoceras.</title>
        <authorList>
            <person name="Aylward J."/>
            <person name="Wilson A.M."/>
            <person name="Visagie C.M."/>
            <person name="Spraker J."/>
            <person name="Barnes I."/>
            <person name="Buitendag C."/>
            <person name="Ceriani C."/>
            <person name="Del Mar Angel L."/>
            <person name="du Plessis D."/>
            <person name="Fuchs T."/>
            <person name="Gasser K."/>
            <person name="Kramer D."/>
            <person name="Li W."/>
            <person name="Munsamy K."/>
            <person name="Piso A."/>
            <person name="Price J.L."/>
            <person name="Sonnekus B."/>
            <person name="Thomas C."/>
            <person name="van der Nest A."/>
            <person name="van Dijk A."/>
            <person name="van Heerden A."/>
            <person name="van Vuuren N."/>
            <person name="Yilmaz N."/>
            <person name="Duong T.A."/>
            <person name="van der Merwe N.A."/>
            <person name="Wingfield M.J."/>
            <person name="Wingfield B.D."/>
        </authorList>
    </citation>
    <scope>NUCLEOTIDE SEQUENCE [LARGE SCALE GENOMIC DNA]</scope>
    <source>
        <strain evidence="5 6">CMW 18300</strain>
    </source>
</reference>
<dbReference type="EMBL" id="JAWRVE010000042">
    <property type="protein sequence ID" value="KAL1869151.1"/>
    <property type="molecule type" value="Genomic_DNA"/>
</dbReference>
<feature type="compositionally biased region" description="Polar residues" evidence="4">
    <location>
        <begin position="282"/>
        <end position="292"/>
    </location>
</feature>
<dbReference type="Gene3D" id="1.25.40.20">
    <property type="entry name" value="Ankyrin repeat-containing domain"/>
    <property type="match status" value="2"/>
</dbReference>
<evidence type="ECO:0000256" key="1">
    <source>
        <dbReference type="ARBA" id="ARBA00022737"/>
    </source>
</evidence>
<keyword evidence="1" id="KW-0677">Repeat</keyword>
<dbReference type="PANTHER" id="PTHR24198">
    <property type="entry name" value="ANKYRIN REPEAT AND PROTEIN KINASE DOMAIN-CONTAINING PROTEIN"/>
    <property type="match status" value="1"/>
</dbReference>
<dbReference type="Pfam" id="PF13637">
    <property type="entry name" value="Ank_4"/>
    <property type="match status" value="1"/>
</dbReference>